<accession>A0ABU8TKS7</accession>
<dbReference type="Proteomes" id="UP001385499">
    <property type="component" value="Unassembled WGS sequence"/>
</dbReference>
<dbReference type="EMBL" id="JBAKIA010000006">
    <property type="protein sequence ID" value="MEJ8474759.1"/>
    <property type="molecule type" value="Genomic_DNA"/>
</dbReference>
<comment type="caution">
    <text evidence="1">The sequence shown here is derived from an EMBL/GenBank/DDBJ whole genome shotgun (WGS) entry which is preliminary data.</text>
</comment>
<proteinExistence type="predicted"/>
<keyword evidence="2" id="KW-1185">Reference proteome</keyword>
<reference evidence="1 2" key="1">
    <citation type="submission" date="2024-02" db="EMBL/GenBank/DDBJ databases">
        <title>Roseibium algae sp. nov., isolated from marine alga (Grateloupia sp.), showing potential in myo-inositol conversion.</title>
        <authorList>
            <person name="Wang Y."/>
        </authorList>
    </citation>
    <scope>NUCLEOTIDE SEQUENCE [LARGE SCALE GENOMIC DNA]</scope>
    <source>
        <strain evidence="1 2">H3510</strain>
    </source>
</reference>
<sequence length="190" mass="21463">MTAFVERLDASMIEMGAADEASRTLFTMWRRNEGLLEQGTTLNAISPRLILLPPTALENDVPNIGFMGKETLFAKYYPETTTQPTAYPTSLLAQDYKKLISVGYHAAISGEPWYDIIGTGALLGFGRPELIYERIILPFRTKSGYRRLFCLTIERDVAQQRALPDRKHHVLNFPQKLDLGQVSQEALRTI</sequence>
<evidence type="ECO:0000313" key="2">
    <source>
        <dbReference type="Proteomes" id="UP001385499"/>
    </source>
</evidence>
<gene>
    <name evidence="1" type="ORF">V6575_11745</name>
</gene>
<evidence type="ECO:0000313" key="1">
    <source>
        <dbReference type="EMBL" id="MEJ8474759.1"/>
    </source>
</evidence>
<protein>
    <recommendedName>
        <fullName evidence="3">PAS domain-containing protein</fullName>
    </recommendedName>
</protein>
<organism evidence="1 2">
    <name type="scientific">Roseibium algae</name>
    <dbReference type="NCBI Taxonomy" id="3123038"/>
    <lineage>
        <taxon>Bacteria</taxon>
        <taxon>Pseudomonadati</taxon>
        <taxon>Pseudomonadota</taxon>
        <taxon>Alphaproteobacteria</taxon>
        <taxon>Hyphomicrobiales</taxon>
        <taxon>Stappiaceae</taxon>
        <taxon>Roseibium</taxon>
    </lineage>
</organism>
<evidence type="ECO:0008006" key="3">
    <source>
        <dbReference type="Google" id="ProtNLM"/>
    </source>
</evidence>
<name>A0ABU8TKS7_9HYPH</name>